<name>A0A8J7AX43_9CYAN</name>
<dbReference type="RefSeq" id="WP_194028248.1">
    <property type="nucleotide sequence ID" value="NZ_JADEWZ010000005.1"/>
</dbReference>
<protein>
    <submittedName>
        <fullName evidence="1">Uncharacterized protein</fullName>
    </submittedName>
</protein>
<dbReference type="EMBL" id="JADEWZ010000005">
    <property type="protein sequence ID" value="MBE9115152.1"/>
    <property type="molecule type" value="Genomic_DNA"/>
</dbReference>
<keyword evidence="2" id="KW-1185">Reference proteome</keyword>
<gene>
    <name evidence="1" type="ORF">IQ249_04490</name>
</gene>
<dbReference type="AlphaFoldDB" id="A0A8J7AX43"/>
<evidence type="ECO:0000313" key="2">
    <source>
        <dbReference type="Proteomes" id="UP000654482"/>
    </source>
</evidence>
<organism evidence="1 2">
    <name type="scientific">Lusitaniella coriacea LEGE 07157</name>
    <dbReference type="NCBI Taxonomy" id="945747"/>
    <lineage>
        <taxon>Bacteria</taxon>
        <taxon>Bacillati</taxon>
        <taxon>Cyanobacteriota</taxon>
        <taxon>Cyanophyceae</taxon>
        <taxon>Spirulinales</taxon>
        <taxon>Lusitaniellaceae</taxon>
        <taxon>Lusitaniella</taxon>
    </lineage>
</organism>
<reference evidence="1" key="1">
    <citation type="submission" date="2020-10" db="EMBL/GenBank/DDBJ databases">
        <authorList>
            <person name="Castelo-Branco R."/>
            <person name="Eusebio N."/>
            <person name="Adriana R."/>
            <person name="Vieira A."/>
            <person name="Brugerolle De Fraissinette N."/>
            <person name="Rezende De Castro R."/>
            <person name="Schneider M.P."/>
            <person name="Vasconcelos V."/>
            <person name="Leao P.N."/>
        </authorList>
    </citation>
    <scope>NUCLEOTIDE SEQUENCE</scope>
    <source>
        <strain evidence="1">LEGE 07157</strain>
    </source>
</reference>
<proteinExistence type="predicted"/>
<evidence type="ECO:0000313" key="1">
    <source>
        <dbReference type="EMBL" id="MBE9115152.1"/>
    </source>
</evidence>
<accession>A0A8J7AX43</accession>
<dbReference type="Proteomes" id="UP000654482">
    <property type="component" value="Unassembled WGS sequence"/>
</dbReference>
<comment type="caution">
    <text evidence="1">The sequence shown here is derived from an EMBL/GenBank/DDBJ whole genome shotgun (WGS) entry which is preliminary data.</text>
</comment>
<sequence>MIIISDTFFNLEWEEFFSLKNVQDRVRSWLLSSLEYYQEFGFFPQYSHLSKQGLENRIETIQKEFEQHLKDLRHPHTLDLFTFEELHMFYYEFVEINEQGEGILREVEYIPPCQDLFLLRWDKTRTWSEREVHCICPENKEYVKTIARWSEISRGSFLPQDIEEYWQPQSKSYTVEFNFNGSIHKIEVGYCEEDIDIKGLLNYINGLISTTGYEFVISEGLPNSRLVLVLTLEEEEKLRADKNLYFDCSFLNDYNNH</sequence>